<comment type="caution">
    <text evidence="6">The sequence shown here is derived from an EMBL/GenBank/DDBJ whole genome shotgun (WGS) entry which is preliminary data.</text>
</comment>
<dbReference type="Gene3D" id="3.40.800.20">
    <property type="entry name" value="Histone deacetylase domain"/>
    <property type="match status" value="1"/>
</dbReference>
<protein>
    <recommendedName>
        <fullName evidence="3">Acetoin utilization protein AcuC</fullName>
    </recommendedName>
</protein>
<name>A0A7Z0WPS9_9PSEU</name>
<dbReference type="PRINTS" id="PR01270">
    <property type="entry name" value="HDASUPER"/>
</dbReference>
<dbReference type="InterPro" id="IPR000286">
    <property type="entry name" value="HDACs"/>
</dbReference>
<dbReference type="UniPathway" id="UPA00040"/>
<dbReference type="SUPFAM" id="SSF52768">
    <property type="entry name" value="Arginase/deacetylase"/>
    <property type="match status" value="1"/>
</dbReference>
<evidence type="ECO:0000313" key="7">
    <source>
        <dbReference type="Proteomes" id="UP000185696"/>
    </source>
</evidence>
<dbReference type="GO" id="GO:0045150">
    <property type="term" value="P:acetoin catabolic process"/>
    <property type="evidence" value="ECO:0007669"/>
    <property type="project" value="UniProtKB-UniPathway"/>
</dbReference>
<dbReference type="GO" id="GO:0004407">
    <property type="term" value="F:histone deacetylase activity"/>
    <property type="evidence" value="ECO:0007669"/>
    <property type="project" value="TreeGrafter"/>
</dbReference>
<dbReference type="GO" id="GO:0040029">
    <property type="term" value="P:epigenetic regulation of gene expression"/>
    <property type="evidence" value="ECO:0007669"/>
    <property type="project" value="TreeGrafter"/>
</dbReference>
<feature type="domain" description="Histone deacetylase" evidence="5">
    <location>
        <begin position="22"/>
        <end position="315"/>
    </location>
</feature>
<dbReference type="CDD" id="cd09994">
    <property type="entry name" value="HDAC_AcuC_like"/>
    <property type="match status" value="1"/>
</dbReference>
<dbReference type="PANTHER" id="PTHR10625:SF10">
    <property type="entry name" value="HISTONE DEACETYLASE HDAC1"/>
    <property type="match status" value="1"/>
</dbReference>
<evidence type="ECO:0000313" key="6">
    <source>
        <dbReference type="EMBL" id="OLF12661.1"/>
    </source>
</evidence>
<accession>A0A7Z0WPS9</accession>
<dbReference type="InterPro" id="IPR023801">
    <property type="entry name" value="His_deacetylse_dom"/>
</dbReference>
<dbReference type="PANTHER" id="PTHR10625">
    <property type="entry name" value="HISTONE DEACETYLASE HDAC1-RELATED"/>
    <property type="match status" value="1"/>
</dbReference>
<dbReference type="AlphaFoldDB" id="A0A7Z0WPS9"/>
<dbReference type="Pfam" id="PF00850">
    <property type="entry name" value="Hist_deacetyl"/>
    <property type="match status" value="1"/>
</dbReference>
<evidence type="ECO:0000259" key="5">
    <source>
        <dbReference type="Pfam" id="PF00850"/>
    </source>
</evidence>
<dbReference type="InterPro" id="IPR037138">
    <property type="entry name" value="His_deacetylse_dom_sf"/>
</dbReference>
<evidence type="ECO:0000256" key="4">
    <source>
        <dbReference type="ARBA" id="ARBA00022627"/>
    </source>
</evidence>
<keyword evidence="7" id="KW-1185">Reference proteome</keyword>
<evidence type="ECO:0000256" key="1">
    <source>
        <dbReference type="ARBA" id="ARBA00005101"/>
    </source>
</evidence>
<dbReference type="InterPro" id="IPR003085">
    <property type="entry name" value="AcuC"/>
</dbReference>
<comment type="similarity">
    <text evidence="2">Belongs to the histone deacetylase family.</text>
</comment>
<proteinExistence type="inferred from homology"/>
<keyword evidence="4" id="KW-0006">Acetoin catabolism</keyword>
<dbReference type="OrthoDB" id="9808367at2"/>
<dbReference type="EMBL" id="MSIF01000002">
    <property type="protein sequence ID" value="OLF12661.1"/>
    <property type="molecule type" value="Genomic_DNA"/>
</dbReference>
<organism evidence="6 7">
    <name type="scientific">Actinophytocola xinjiangensis</name>
    <dbReference type="NCBI Taxonomy" id="485602"/>
    <lineage>
        <taxon>Bacteria</taxon>
        <taxon>Bacillati</taxon>
        <taxon>Actinomycetota</taxon>
        <taxon>Actinomycetes</taxon>
        <taxon>Pseudonocardiales</taxon>
        <taxon>Pseudonocardiaceae</taxon>
    </lineage>
</organism>
<gene>
    <name evidence="6" type="ORF">BLA60_05035</name>
</gene>
<dbReference type="PRINTS" id="PR01272">
    <property type="entry name" value="ACUCPROTEIN"/>
</dbReference>
<dbReference type="RefSeq" id="WP_075131567.1">
    <property type="nucleotide sequence ID" value="NZ_MSIF01000002.1"/>
</dbReference>
<reference evidence="6 7" key="1">
    <citation type="submission" date="2016-12" db="EMBL/GenBank/DDBJ databases">
        <title>The draft genome sequence of Actinophytocola xinjiangensis.</title>
        <authorList>
            <person name="Wang W."/>
            <person name="Yuan L."/>
        </authorList>
    </citation>
    <scope>NUCLEOTIDE SEQUENCE [LARGE SCALE GENOMIC DNA]</scope>
    <source>
        <strain evidence="6 7">CGMCC 4.4663</strain>
    </source>
</reference>
<evidence type="ECO:0000256" key="3">
    <source>
        <dbReference type="ARBA" id="ARBA00020218"/>
    </source>
</evidence>
<dbReference type="InterPro" id="IPR023696">
    <property type="entry name" value="Ureohydrolase_dom_sf"/>
</dbReference>
<dbReference type="Proteomes" id="UP000185696">
    <property type="component" value="Unassembled WGS sequence"/>
</dbReference>
<sequence length="391" mass="42247">MGLPAAVVWDSALLGYDLGGEHPLNPIRLELTVRLASALGVLDGVELLVPESAPEEEIRRIHDAAYIAAVREAPMAGWDVGHGLGTTDNPIFDRMHEASAMVVGSSLMAARQIASGATKRAVSIAGGLHHAMRSRAAGFCVYNDTAVAISWLLDHGFERIAYVDTDVHHGDGVQAAFYDDPRVLTISLHQNPLTLFPGTGFADEIGSDGAEGTSVNVALPPLTDDRAWFRAFHAVVPSLLNAFQPQLLVSQCGVDTHDEDPLASLSLSVDGHRRIYQTVRDLAERYAGGRWLAAGGGGYQLIRVVPRSWTHLIATMLDRDVDPSTPLPREWTDLIERIAPTAELPATMGEGRGTDHEPWDGTVELAVDRSIRDTRHAVFPLHGLDPADPRD</sequence>
<evidence type="ECO:0000256" key="2">
    <source>
        <dbReference type="ARBA" id="ARBA00005947"/>
    </source>
</evidence>
<comment type="pathway">
    <text evidence="1">Ketone degradation; acetoin degradation.</text>
</comment>